<keyword evidence="5" id="KW-0119">Carbohydrate metabolism</keyword>
<dbReference type="Pfam" id="PF03443">
    <property type="entry name" value="AA9"/>
    <property type="match status" value="1"/>
</dbReference>
<feature type="domain" description="Auxiliary Activity family 9 catalytic" evidence="7">
    <location>
        <begin position="16"/>
        <end position="233"/>
    </location>
</feature>
<comment type="catalytic activity">
    <reaction evidence="5">
        <text>[(1-&gt;4)-beta-D-glucosyl]n+m + reduced acceptor + O2 = 4-dehydro-beta-D-glucosyl-[(1-&gt;4)-beta-D-glucosyl]n-1 + [(1-&gt;4)-beta-D-glucosyl]m + acceptor + H2O.</text>
        <dbReference type="EC" id="1.14.99.56"/>
    </reaction>
</comment>
<proteinExistence type="predicted"/>
<dbReference type="GO" id="GO:0030248">
    <property type="term" value="F:cellulose binding"/>
    <property type="evidence" value="ECO:0007669"/>
    <property type="project" value="UniProtKB-UniRule"/>
</dbReference>
<dbReference type="Gene3D" id="2.70.50.70">
    <property type="match status" value="1"/>
</dbReference>
<protein>
    <recommendedName>
        <fullName evidence="5">AA9 family lytic polysaccharide monooxygenase</fullName>
        <ecNumber evidence="5">1.14.99.56</ecNumber>
    </recommendedName>
    <alternativeName>
        <fullName evidence="5">Endo-beta-1,4-glucanase</fullName>
    </alternativeName>
    <alternativeName>
        <fullName evidence="5">Glycosyl hydrolase 61 family protein</fullName>
    </alternativeName>
</protein>
<feature type="chain" id="PRO_5011996499" description="AA9 family lytic polysaccharide monooxygenase" evidence="6">
    <location>
        <begin position="16"/>
        <end position="356"/>
    </location>
</feature>
<dbReference type="PANTHER" id="PTHR33353">
    <property type="entry name" value="PUTATIVE (AFU_ORTHOLOGUE AFUA_1G12560)-RELATED"/>
    <property type="match status" value="1"/>
</dbReference>
<dbReference type="GO" id="GO:0008810">
    <property type="term" value="F:cellulase activity"/>
    <property type="evidence" value="ECO:0007669"/>
    <property type="project" value="UniProtKB-UniRule"/>
</dbReference>
<accession>A0A292Q691</accession>
<gene>
    <name evidence="8" type="ORF">GSTUAT00001352001</name>
</gene>
<dbReference type="CDD" id="cd21175">
    <property type="entry name" value="LPMO_AA9"/>
    <property type="match status" value="1"/>
</dbReference>
<evidence type="ECO:0000256" key="5">
    <source>
        <dbReference type="RuleBase" id="RU368122"/>
    </source>
</evidence>
<dbReference type="EC" id="1.14.99.56" evidence="5"/>
<feature type="signal peptide" evidence="6">
    <location>
        <begin position="1"/>
        <end position="15"/>
    </location>
</feature>
<evidence type="ECO:0000256" key="2">
    <source>
        <dbReference type="ARBA" id="ARBA00004613"/>
    </source>
</evidence>
<evidence type="ECO:0000259" key="7">
    <source>
        <dbReference type="Pfam" id="PF03443"/>
    </source>
</evidence>
<dbReference type="EMBL" id="LN890958">
    <property type="protein sequence ID" value="CUS14475.1"/>
    <property type="molecule type" value="Genomic_DNA"/>
</dbReference>
<dbReference type="AlphaFoldDB" id="A0A292Q691"/>
<dbReference type="PANTHER" id="PTHR33353:SF32">
    <property type="entry name" value="ENDO-BETA-1,4-GLUCANASE D"/>
    <property type="match status" value="1"/>
</dbReference>
<name>A0A292Q691_9PEZI</name>
<evidence type="ECO:0000313" key="8">
    <source>
        <dbReference type="EMBL" id="CUS14475.1"/>
    </source>
</evidence>
<dbReference type="GO" id="GO:0030245">
    <property type="term" value="P:cellulose catabolic process"/>
    <property type="evidence" value="ECO:0007669"/>
    <property type="project" value="UniProtKB-UniRule"/>
</dbReference>
<dbReference type="InterPro" id="IPR005103">
    <property type="entry name" value="AA9_LPMO"/>
</dbReference>
<keyword evidence="3 5" id="KW-0964">Secreted</keyword>
<evidence type="ECO:0000313" key="9">
    <source>
        <dbReference type="Proteomes" id="UP001412239"/>
    </source>
</evidence>
<evidence type="ECO:0000256" key="4">
    <source>
        <dbReference type="ARBA" id="ARBA00023157"/>
    </source>
</evidence>
<comment type="domain">
    <text evidence="5">Has a modular structure: an endo-beta-1,4-glucanase catalytic module at the N-terminus, a linker rich in serines and threonines, and a C-terminal carbohydrate-binding module (CBM).</text>
</comment>
<keyword evidence="4 5" id="KW-1015">Disulfide bond</keyword>
<reference evidence="8" key="1">
    <citation type="submission" date="2015-10" db="EMBL/GenBank/DDBJ databases">
        <authorList>
            <person name="Regsiter A."/>
            <person name="william w."/>
        </authorList>
    </citation>
    <scope>NUCLEOTIDE SEQUENCE</scope>
    <source>
        <strain evidence="8">Montdore</strain>
    </source>
</reference>
<organism evidence="8 9">
    <name type="scientific">Tuber aestivum</name>
    <name type="common">summer truffle</name>
    <dbReference type="NCBI Taxonomy" id="59557"/>
    <lineage>
        <taxon>Eukaryota</taxon>
        <taxon>Fungi</taxon>
        <taxon>Dikarya</taxon>
        <taxon>Ascomycota</taxon>
        <taxon>Pezizomycotina</taxon>
        <taxon>Pezizomycetes</taxon>
        <taxon>Pezizales</taxon>
        <taxon>Tuberaceae</taxon>
        <taxon>Tuber</taxon>
    </lineage>
</organism>
<evidence type="ECO:0000256" key="3">
    <source>
        <dbReference type="ARBA" id="ARBA00022525"/>
    </source>
</evidence>
<dbReference type="GO" id="GO:0005576">
    <property type="term" value="C:extracellular region"/>
    <property type="evidence" value="ECO:0007669"/>
    <property type="project" value="UniProtKB-SubCell"/>
</dbReference>
<keyword evidence="9" id="KW-1185">Reference proteome</keyword>
<keyword evidence="5" id="KW-0136">Cellulose degradation</keyword>
<dbReference type="InterPro" id="IPR049892">
    <property type="entry name" value="AA9"/>
</dbReference>
<keyword evidence="6" id="KW-0732">Signal</keyword>
<sequence length="356" mass="39110">MRFFYFAVLASSAAAHHLISSMSVSGRSFGDGTCLRVPPNTDPLLSLTDKSIVCNIGGDRAVGRICDVDAGQEITFTWRTWPDGSRNDPIAESHQGPCAVYMKQVNSFSDSIDGDGWFKIWHEGYANGMFCAQRLRRNGGGTSRSRCVYSHPLIFNRKLMLQNANIGCSGEYVVRGEMLALHQAQNIGGAQWYVTCGQLHVYSTGGDARPPTVSIPGYTTPDHPGVHYNMWAQPLSLPYRIPGPEPYVPTSAGGGPRQGPVRPQPPCPVSNANWCSRPVPGFSDEVGCYRSSADCWAQLDICYKEAPVTGNKGCKVWENTCERYKAHCLKCGAERNCNGGFPGRRVRRFSMDEKKL</sequence>
<comment type="subcellular location">
    <subcellularLocation>
        <location evidence="2 5">Secreted</location>
    </subcellularLocation>
</comment>
<comment type="function">
    <text evidence="5">Lytic polysaccharide monooxygenase (LMPO) that depolymerizes crystalline and amorphous polysaccharides via the oxidation of scissile alpha- or beta-(1-4)-glycosidic bonds, yielding C1 and/or C4 oxidation products. Catalysis by LPMOs requires the reduction of the active-site copper from Cu(II) to Cu(I) by a reducing agent and H(2)O(2) or O(2) as a cosubstrate.</text>
</comment>
<dbReference type="Proteomes" id="UP001412239">
    <property type="component" value="Unassembled WGS sequence"/>
</dbReference>
<keyword evidence="5" id="KW-0624">Polysaccharide degradation</keyword>
<comment type="cofactor">
    <cofactor evidence="1">
        <name>Cu(2+)</name>
        <dbReference type="ChEBI" id="CHEBI:29036"/>
    </cofactor>
</comment>
<evidence type="ECO:0000256" key="1">
    <source>
        <dbReference type="ARBA" id="ARBA00001973"/>
    </source>
</evidence>
<evidence type="ECO:0000256" key="6">
    <source>
        <dbReference type="SAM" id="SignalP"/>
    </source>
</evidence>